<keyword evidence="4 18" id="KW-0677">Repeat</keyword>
<dbReference type="PROSITE" id="PS50893">
    <property type="entry name" value="ABC_TRANSPORTER_2"/>
    <property type="match status" value="1"/>
</dbReference>
<evidence type="ECO:0000256" key="4">
    <source>
        <dbReference type="ARBA" id="ARBA00022737"/>
    </source>
</evidence>
<evidence type="ECO:0000256" key="9">
    <source>
        <dbReference type="ARBA" id="ARBA00022833"/>
    </source>
</evidence>
<dbReference type="Gene3D" id="1.10.8.280">
    <property type="entry name" value="ABC transporter ATPase domain-like"/>
    <property type="match status" value="1"/>
</dbReference>
<evidence type="ECO:0000256" key="13">
    <source>
        <dbReference type="ARBA" id="ARBA00023204"/>
    </source>
</evidence>
<evidence type="ECO:0000256" key="7">
    <source>
        <dbReference type="ARBA" id="ARBA00022769"/>
    </source>
</evidence>
<dbReference type="FunFam" id="1.20.1580.10:FF:000001">
    <property type="entry name" value="UvrABC system protein A"/>
    <property type="match status" value="1"/>
</dbReference>
<keyword evidence="2 18" id="KW-0963">Cytoplasm</keyword>
<comment type="function">
    <text evidence="18">The UvrABC repair system catalyzes the recognition and processing of DNA lesions. UvrA is an ATPase and a DNA-binding protein. A damage recognition complex composed of 2 UvrA and 2 UvrB subunits scans DNA for abnormalities. When the presence of a lesion has been verified by UvrB, the UvrA molecules dissociate.</text>
</comment>
<evidence type="ECO:0000313" key="21">
    <source>
        <dbReference type="Proteomes" id="UP000186769"/>
    </source>
</evidence>
<dbReference type="InterPro" id="IPR041552">
    <property type="entry name" value="UvrA_DNA-bd"/>
</dbReference>
<dbReference type="HAMAP" id="MF_00205">
    <property type="entry name" value="UvrA"/>
    <property type="match status" value="1"/>
</dbReference>
<dbReference type="Proteomes" id="UP000186769">
    <property type="component" value="Unassembled WGS sequence"/>
</dbReference>
<feature type="zinc finger region" description="C4-type" evidence="18">
    <location>
        <begin position="743"/>
        <end position="769"/>
    </location>
</feature>
<comment type="subcellular location">
    <subcellularLocation>
        <location evidence="1 18">Cytoplasm</location>
    </subcellularLocation>
</comment>
<evidence type="ECO:0000256" key="16">
    <source>
        <dbReference type="ARBA" id="ARBA00039316"/>
    </source>
</evidence>
<dbReference type="GO" id="GO:0016887">
    <property type="term" value="F:ATP hydrolysis activity"/>
    <property type="evidence" value="ECO:0007669"/>
    <property type="project" value="InterPro"/>
</dbReference>
<dbReference type="GO" id="GO:0008270">
    <property type="term" value="F:zinc ion binding"/>
    <property type="evidence" value="ECO:0007669"/>
    <property type="project" value="UniProtKB-UniRule"/>
</dbReference>
<dbReference type="CDD" id="cd03271">
    <property type="entry name" value="ABC_UvrA_II"/>
    <property type="match status" value="1"/>
</dbReference>
<feature type="domain" description="ABC transporter" evidence="19">
    <location>
        <begin position="612"/>
        <end position="940"/>
    </location>
</feature>
<dbReference type="PANTHER" id="PTHR43152:SF3">
    <property type="entry name" value="UVRABC SYSTEM PROTEIN A"/>
    <property type="match status" value="1"/>
</dbReference>
<dbReference type="GO" id="GO:0009432">
    <property type="term" value="P:SOS response"/>
    <property type="evidence" value="ECO:0007669"/>
    <property type="project" value="UniProtKB-UniRule"/>
</dbReference>
<dbReference type="NCBIfam" id="TIGR00630">
    <property type="entry name" value="uvra"/>
    <property type="match status" value="1"/>
</dbReference>
<comment type="subunit">
    <text evidence="18">Forms a heterotetramer with UvrB during the search for lesions.</text>
</comment>
<dbReference type="InterPro" id="IPR003439">
    <property type="entry name" value="ABC_transporter-like_ATP-bd"/>
</dbReference>
<evidence type="ECO:0000256" key="10">
    <source>
        <dbReference type="ARBA" id="ARBA00022840"/>
    </source>
</evidence>
<evidence type="ECO:0000256" key="2">
    <source>
        <dbReference type="ARBA" id="ARBA00022490"/>
    </source>
</evidence>
<dbReference type="FunFam" id="1.20.1580.10:FF:000002">
    <property type="entry name" value="UvrABC system protein A"/>
    <property type="match status" value="1"/>
</dbReference>
<dbReference type="GO" id="GO:0009381">
    <property type="term" value="F:excinuclease ABC activity"/>
    <property type="evidence" value="ECO:0007669"/>
    <property type="project" value="UniProtKB-UniRule"/>
</dbReference>
<dbReference type="PROSITE" id="PS00211">
    <property type="entry name" value="ABC_TRANSPORTER_1"/>
    <property type="match status" value="2"/>
</dbReference>
<evidence type="ECO:0000256" key="6">
    <source>
        <dbReference type="ARBA" id="ARBA00022763"/>
    </source>
</evidence>
<dbReference type="Gene3D" id="1.20.1580.10">
    <property type="entry name" value="ABC transporter ATPase like domain"/>
    <property type="match status" value="2"/>
</dbReference>
<dbReference type="InterPro" id="IPR027417">
    <property type="entry name" value="P-loop_NTPase"/>
</dbReference>
<dbReference type="GO" id="GO:0003677">
    <property type="term" value="F:DNA binding"/>
    <property type="evidence" value="ECO:0007669"/>
    <property type="project" value="UniProtKB-UniRule"/>
</dbReference>
<dbReference type="Gene3D" id="3.40.50.300">
    <property type="entry name" value="P-loop containing nucleotide triphosphate hydrolases"/>
    <property type="match status" value="2"/>
</dbReference>
<comment type="caution">
    <text evidence="20">The sequence shown here is derived from an EMBL/GenBank/DDBJ whole genome shotgun (WGS) entry which is preliminary data.</text>
</comment>
<dbReference type="EMBL" id="MSKW01000024">
    <property type="protein sequence ID" value="OLO74956.1"/>
    <property type="molecule type" value="Genomic_DNA"/>
</dbReference>
<evidence type="ECO:0000256" key="3">
    <source>
        <dbReference type="ARBA" id="ARBA00022723"/>
    </source>
</evidence>
<dbReference type="GO" id="GO:0005737">
    <property type="term" value="C:cytoplasm"/>
    <property type="evidence" value="ECO:0007669"/>
    <property type="project" value="UniProtKB-SubCell"/>
</dbReference>
<evidence type="ECO:0000256" key="18">
    <source>
        <dbReference type="HAMAP-Rule" id="MF_00205"/>
    </source>
</evidence>
<dbReference type="InterPro" id="IPR013815">
    <property type="entry name" value="ATP_grasp_subdomain_1"/>
</dbReference>
<evidence type="ECO:0000313" key="20">
    <source>
        <dbReference type="EMBL" id="OLO74956.1"/>
    </source>
</evidence>
<keyword evidence="9 18" id="KW-0862">Zinc</keyword>
<evidence type="ECO:0000256" key="14">
    <source>
        <dbReference type="ARBA" id="ARBA00023236"/>
    </source>
</evidence>
<comment type="caution">
    <text evidence="18">Lacks conserved residue(s) required for the propagation of feature annotation.</text>
</comment>
<evidence type="ECO:0000259" key="19">
    <source>
        <dbReference type="PROSITE" id="PS50893"/>
    </source>
</evidence>
<name>A0A1Q8X3P4_9ACTO</name>
<dbReference type="AlphaFoldDB" id="A0A1Q8X3P4"/>
<gene>
    <name evidence="18" type="primary">uvrA</name>
    <name evidence="20" type="ORF">BKH15_11360</name>
</gene>
<keyword evidence="5 18" id="KW-0547">Nucleotide-binding</keyword>
<dbReference type="GO" id="GO:0009380">
    <property type="term" value="C:excinuclease repair complex"/>
    <property type="evidence" value="ECO:0007669"/>
    <property type="project" value="InterPro"/>
</dbReference>
<evidence type="ECO:0000256" key="17">
    <source>
        <dbReference type="ARBA" id="ARBA00042156"/>
    </source>
</evidence>
<keyword evidence="7 18" id="KW-0228">DNA excision</keyword>
<protein>
    <recommendedName>
        <fullName evidence="16 18">UvrABC system protein A</fullName>
        <shortName evidence="18">UvrA protein</shortName>
    </recommendedName>
    <alternativeName>
        <fullName evidence="17 18">Excinuclease ABC subunit A</fullName>
    </alternativeName>
</protein>
<dbReference type="Gene3D" id="3.30.1490.20">
    <property type="entry name" value="ATP-grasp fold, A domain"/>
    <property type="match status" value="1"/>
</dbReference>
<dbReference type="GO" id="GO:0005524">
    <property type="term" value="F:ATP binding"/>
    <property type="evidence" value="ECO:0007669"/>
    <property type="project" value="UniProtKB-UniRule"/>
</dbReference>
<keyword evidence="3 18" id="KW-0479">Metal-binding</keyword>
<feature type="binding site" evidence="18">
    <location>
        <begin position="644"/>
        <end position="651"/>
    </location>
    <ligand>
        <name>ATP</name>
        <dbReference type="ChEBI" id="CHEBI:30616"/>
    </ligand>
</feature>
<keyword evidence="11 18" id="KW-0267">Excision nuclease</keyword>
<evidence type="ECO:0000256" key="8">
    <source>
        <dbReference type="ARBA" id="ARBA00022771"/>
    </source>
</evidence>
<sequence>MNDSLIIRGAREHNLKGVDLDLPRDTMIVFTGLSGSGKSSLAFDTIFAEGQRRYVESLSSYARQFLGQMDKPDVELIEGLSPAVSIDQKSTSRNPRSTVGTVTEIYDYLRLLYARAGVQHCPVCDAVISSQTPQQIVDQVRALPEGTRFQVLAPVVRGRKGEYSELFGELRGRGFNRVRVDGAAERLDNPPTLNKRLKHDIEVIVDRLVVREGIRQRLTDSVETALGLAEGLVIIEQVDLPEDDPDRERRYSEKRACPNEHPLALDEMEPRTFSFNAPYGACPACTGIGTRLEVDPELVVPDEELTLAEGAVAPWSSHQKYFTRQLEALGKELSFDVDTPWRALPARAREAILRGKDYEVKVTYRNRWGRERIYSTGFEGVLDYVMRKHDETESDWSRERYQAYMREIPCPVCDGARLKPEVLAVRVGELSIAQLCELPINEARDFLADLNLTGQAAQIAGSVLTEINARLGFLVDVGLDYLSLARGAATLSGGEAQRIRLATQIGSGLVGVLYVLDEPSIGLHQRDNTRLIETLQRLRDLGNTLIVVEHDEDTIRSADWIVDIGPGAGELGGEVVYSGDVAGLTAAEGSITGDYLARRREIEIPATRRKRDKNREVTVVGARENNLKDVTVSFPLGVLTAVTGVSGSGKSSLVNSILYQVLANRLNRARGVPGRHKTVRGVEHLDKVVHVDQSPIGRTPRSNPATYTGVWDHIRKIFAAVPESKVRGYGPGRFSFNVKGGRCESCKGDGTLKIEMNFLPDVYVPCEVCHGARYNRETLEIRYKDKTVADVLDMTIHQAADFFSASSVISRHLNTLVEVGLGYVRLGQSATTLSGGEAQRVKLATELQRRSTGRTIYVLDEPTTGLHFEDIRKLLGVLQGLVDKGNSVVVIEHNLDVIANADWVIDMGPEGGKGGGTVVVAGTPEKVAAAESSYTGQFLAPVLEAARG</sequence>
<dbReference type="Pfam" id="PF17755">
    <property type="entry name" value="UvrA_DNA-bind"/>
    <property type="match status" value="1"/>
</dbReference>
<keyword evidence="13 18" id="KW-0234">DNA repair</keyword>
<reference evidence="20 21" key="1">
    <citation type="submission" date="2016-12" db="EMBL/GenBank/DDBJ databases">
        <title>Genomic comparison of strains in the 'Actinomyces naeslundii' group.</title>
        <authorList>
            <person name="Mughal S.R."/>
            <person name="Do T."/>
            <person name="Gilbert S.C."/>
            <person name="Witherden E.A."/>
            <person name="Didelot X."/>
            <person name="Beighton D."/>
        </authorList>
    </citation>
    <scope>NUCLEOTIDE SEQUENCE [LARGE SCALE GENOMIC DNA]</scope>
    <source>
        <strain evidence="20 21">G53E</strain>
    </source>
</reference>
<dbReference type="GO" id="GO:0006289">
    <property type="term" value="P:nucleotide-excision repair"/>
    <property type="evidence" value="ECO:0007669"/>
    <property type="project" value="UniProtKB-UniRule"/>
</dbReference>
<dbReference type="PANTHER" id="PTHR43152">
    <property type="entry name" value="UVRABC SYSTEM PROTEIN A"/>
    <property type="match status" value="1"/>
</dbReference>
<evidence type="ECO:0000256" key="5">
    <source>
        <dbReference type="ARBA" id="ARBA00022741"/>
    </source>
</evidence>
<dbReference type="InterPro" id="IPR041102">
    <property type="entry name" value="UvrA_inter"/>
</dbReference>
<dbReference type="RefSeq" id="WP_075415381.1">
    <property type="nucleotide sequence ID" value="NZ_MSKW01000024.1"/>
</dbReference>
<keyword evidence="10 18" id="KW-0067">ATP-binding</keyword>
<dbReference type="Pfam" id="PF17760">
    <property type="entry name" value="UvrA_inter"/>
    <property type="match status" value="1"/>
</dbReference>
<dbReference type="InterPro" id="IPR004602">
    <property type="entry name" value="UvrA"/>
</dbReference>
<evidence type="ECO:0000256" key="1">
    <source>
        <dbReference type="ARBA" id="ARBA00004496"/>
    </source>
</evidence>
<comment type="similarity">
    <text evidence="15 18">Belongs to the ABC transporter superfamily. UvrA family.</text>
</comment>
<evidence type="ECO:0000256" key="12">
    <source>
        <dbReference type="ARBA" id="ARBA00023125"/>
    </source>
</evidence>
<keyword evidence="12 18" id="KW-0238">DNA-binding</keyword>
<feature type="binding site" evidence="18">
    <location>
        <begin position="32"/>
        <end position="39"/>
    </location>
    <ligand>
        <name>ATP</name>
        <dbReference type="ChEBI" id="CHEBI:30616"/>
    </ligand>
</feature>
<keyword evidence="8 18" id="KW-0863">Zinc-finger</keyword>
<evidence type="ECO:0000256" key="15">
    <source>
        <dbReference type="ARBA" id="ARBA00038000"/>
    </source>
</evidence>
<dbReference type="SUPFAM" id="SSF52540">
    <property type="entry name" value="P-loop containing nucleoside triphosphate hydrolases"/>
    <property type="match status" value="2"/>
</dbReference>
<proteinExistence type="inferred from homology"/>
<organism evidence="20 21">
    <name type="scientific">Actinomyces oris</name>
    <dbReference type="NCBI Taxonomy" id="544580"/>
    <lineage>
        <taxon>Bacteria</taxon>
        <taxon>Bacillati</taxon>
        <taxon>Actinomycetota</taxon>
        <taxon>Actinomycetes</taxon>
        <taxon>Actinomycetales</taxon>
        <taxon>Actinomycetaceae</taxon>
        <taxon>Actinomyces</taxon>
    </lineage>
</organism>
<keyword evidence="6 18" id="KW-0227">DNA damage</keyword>
<evidence type="ECO:0000256" key="11">
    <source>
        <dbReference type="ARBA" id="ARBA00022881"/>
    </source>
</evidence>
<dbReference type="NCBIfam" id="NF001503">
    <property type="entry name" value="PRK00349.1"/>
    <property type="match status" value="1"/>
</dbReference>
<accession>A0A1Q8X3P4</accession>
<keyword evidence="14 18" id="KW-0742">SOS response</keyword>
<dbReference type="InterPro" id="IPR017871">
    <property type="entry name" value="ABC_transporter-like_CS"/>
</dbReference>